<keyword evidence="3" id="KW-0238">DNA-binding</keyword>
<evidence type="ECO:0000256" key="2">
    <source>
        <dbReference type="ARBA" id="ARBA00023015"/>
    </source>
</evidence>
<accession>A0A291LXH6</accession>
<dbReference type="GO" id="GO:0043565">
    <property type="term" value="F:sequence-specific DNA binding"/>
    <property type="evidence" value="ECO:0007669"/>
    <property type="project" value="TreeGrafter"/>
</dbReference>
<dbReference type="SUPFAM" id="SSF53850">
    <property type="entry name" value="Periplasmic binding protein-like II"/>
    <property type="match status" value="1"/>
</dbReference>
<sequence length="328" mass="35689">MSRENDKIFDVRSLEAFQAAMSCGSMTGAARQLGIGQPTVTRLVKDLEADVGFQLFHRNGPRISPTDRGLRFYEEVHRLISGLRQIRDHADAIREDRLPAIDIAATPAMAGGLIGPALEALGADLPDYVNLQTMNAEYVVRALRNRTADLGIAAFPMEHLGLARHVICESRLVAVVASDTPLARAHHDRPLPLSVFANTRLITVGNAFRIRHAIDVALGEQGIAPARELSTNSSLNAIMVARSGLGAAIVDPVTAFGIPVDGVTILPLETPVPYFWGLLSEANRVFAPSQMRFVGAFRTACRDTIPDCTFHDPLDASLLKRIEQMLRT</sequence>
<gene>
    <name evidence="6" type="ORF">CBW24_03425</name>
</gene>
<comment type="similarity">
    <text evidence="1">Belongs to the LysR transcriptional regulatory family.</text>
</comment>
<dbReference type="InterPro" id="IPR036390">
    <property type="entry name" value="WH_DNA-bd_sf"/>
</dbReference>
<dbReference type="EMBL" id="CP021404">
    <property type="protein sequence ID" value="ATI41145.1"/>
    <property type="molecule type" value="Genomic_DNA"/>
</dbReference>
<dbReference type="InterPro" id="IPR005119">
    <property type="entry name" value="LysR_subst-bd"/>
</dbReference>
<organism evidence="6 7">
    <name type="scientific">Pacificitalea manganoxidans</name>
    <dbReference type="NCBI Taxonomy" id="1411902"/>
    <lineage>
        <taxon>Bacteria</taxon>
        <taxon>Pseudomonadati</taxon>
        <taxon>Pseudomonadota</taxon>
        <taxon>Alphaproteobacteria</taxon>
        <taxon>Rhodobacterales</taxon>
        <taxon>Paracoccaceae</taxon>
        <taxon>Pacificitalea</taxon>
    </lineage>
</organism>
<dbReference type="PRINTS" id="PR00039">
    <property type="entry name" value="HTHLYSR"/>
</dbReference>
<dbReference type="AlphaFoldDB" id="A0A291LXH6"/>
<dbReference type="RefSeq" id="WP_097372687.1">
    <property type="nucleotide sequence ID" value="NZ_CP021404.1"/>
</dbReference>
<name>A0A291LXH6_9RHOB</name>
<evidence type="ECO:0000256" key="3">
    <source>
        <dbReference type="ARBA" id="ARBA00023125"/>
    </source>
</evidence>
<dbReference type="OrthoDB" id="7260751at2"/>
<evidence type="ECO:0000313" key="6">
    <source>
        <dbReference type="EMBL" id="ATI41145.1"/>
    </source>
</evidence>
<evidence type="ECO:0000313" key="7">
    <source>
        <dbReference type="Proteomes" id="UP000219050"/>
    </source>
</evidence>
<dbReference type="SUPFAM" id="SSF46785">
    <property type="entry name" value="Winged helix' DNA-binding domain"/>
    <property type="match status" value="1"/>
</dbReference>
<dbReference type="Proteomes" id="UP000219050">
    <property type="component" value="Chromosome"/>
</dbReference>
<dbReference type="Pfam" id="PF03466">
    <property type="entry name" value="LysR_substrate"/>
    <property type="match status" value="1"/>
</dbReference>
<dbReference type="PANTHER" id="PTHR30427:SF1">
    <property type="entry name" value="TRANSCRIPTIONAL ACTIVATOR PROTEIN LYSR"/>
    <property type="match status" value="1"/>
</dbReference>
<keyword evidence="2" id="KW-0805">Transcription regulation</keyword>
<dbReference type="KEGG" id="cmag:CBW24_03425"/>
<keyword evidence="7" id="KW-1185">Reference proteome</keyword>
<dbReference type="Gene3D" id="3.40.190.290">
    <property type="match status" value="1"/>
</dbReference>
<proteinExistence type="inferred from homology"/>
<keyword evidence="4" id="KW-0804">Transcription</keyword>
<dbReference type="GO" id="GO:0003700">
    <property type="term" value="F:DNA-binding transcription factor activity"/>
    <property type="evidence" value="ECO:0007669"/>
    <property type="project" value="InterPro"/>
</dbReference>
<dbReference type="Gene3D" id="1.10.10.10">
    <property type="entry name" value="Winged helix-like DNA-binding domain superfamily/Winged helix DNA-binding domain"/>
    <property type="match status" value="1"/>
</dbReference>
<dbReference type="InterPro" id="IPR000847">
    <property type="entry name" value="LysR_HTH_N"/>
</dbReference>
<evidence type="ECO:0000256" key="1">
    <source>
        <dbReference type="ARBA" id="ARBA00009437"/>
    </source>
</evidence>
<reference evidence="6 7" key="1">
    <citation type="submission" date="2017-05" db="EMBL/GenBank/DDBJ databases">
        <title>Comparative genomic and metabolic analysis of manganese-oxidizing mechanisms in Celeribater manganoxidans DY25T: its adaption to the environment of polymetallic nodule.</title>
        <authorList>
            <person name="Wang X."/>
        </authorList>
    </citation>
    <scope>NUCLEOTIDE SEQUENCE [LARGE SCALE GENOMIC DNA]</scope>
    <source>
        <strain evidence="6 7">DY25</strain>
    </source>
</reference>
<dbReference type="InterPro" id="IPR036388">
    <property type="entry name" value="WH-like_DNA-bd_sf"/>
</dbReference>
<dbReference type="GO" id="GO:0010628">
    <property type="term" value="P:positive regulation of gene expression"/>
    <property type="evidence" value="ECO:0007669"/>
    <property type="project" value="TreeGrafter"/>
</dbReference>
<dbReference type="PROSITE" id="PS50931">
    <property type="entry name" value="HTH_LYSR"/>
    <property type="match status" value="1"/>
</dbReference>
<dbReference type="Pfam" id="PF00126">
    <property type="entry name" value="HTH_1"/>
    <property type="match status" value="1"/>
</dbReference>
<evidence type="ECO:0000259" key="5">
    <source>
        <dbReference type="PROSITE" id="PS50931"/>
    </source>
</evidence>
<feature type="domain" description="HTH lysR-type" evidence="5">
    <location>
        <begin position="9"/>
        <end position="66"/>
    </location>
</feature>
<evidence type="ECO:0000256" key="4">
    <source>
        <dbReference type="ARBA" id="ARBA00023163"/>
    </source>
</evidence>
<protein>
    <submittedName>
        <fullName evidence="6">LysR family transcriptional regulator</fullName>
    </submittedName>
</protein>
<dbReference type="PANTHER" id="PTHR30427">
    <property type="entry name" value="TRANSCRIPTIONAL ACTIVATOR PROTEIN LYSR"/>
    <property type="match status" value="1"/>
</dbReference>